<protein>
    <submittedName>
        <fullName evidence="1">Uncharacterized protein</fullName>
    </submittedName>
</protein>
<reference evidence="1" key="1">
    <citation type="submission" date="2016-08" db="EMBL/GenBank/DDBJ databases">
        <authorList>
            <person name="Ngugi D.K."/>
            <person name="Miyake S."/>
            <person name="Stingl U."/>
        </authorList>
    </citation>
    <scope>NUCLEOTIDE SEQUENCE</scope>
    <source>
        <strain evidence="1">SCG-B11WGA-EpuloA1</strain>
    </source>
</reference>
<keyword evidence="2" id="KW-1185">Reference proteome</keyword>
<evidence type="ECO:0000313" key="2">
    <source>
        <dbReference type="Proteomes" id="UP000188605"/>
    </source>
</evidence>
<organism evidence="1 2">
    <name type="scientific">Candidatus Epulonipiscium fishelsonii</name>
    <dbReference type="NCBI Taxonomy" id="77094"/>
    <lineage>
        <taxon>Bacteria</taxon>
        <taxon>Bacillati</taxon>
        <taxon>Bacillota</taxon>
        <taxon>Clostridia</taxon>
        <taxon>Lachnospirales</taxon>
        <taxon>Lachnospiraceae</taxon>
        <taxon>Candidatus Epulonipiscium</taxon>
    </lineage>
</organism>
<proteinExistence type="predicted"/>
<evidence type="ECO:0000313" key="1">
    <source>
        <dbReference type="EMBL" id="ONI42076.1"/>
    </source>
</evidence>
<gene>
    <name evidence="1" type="ORF">AN396_00465</name>
</gene>
<dbReference type="EMBL" id="LJDB01000022">
    <property type="protein sequence ID" value="ONI42076.1"/>
    <property type="molecule type" value="Genomic_DNA"/>
</dbReference>
<sequence length="457" mass="51766">MENKFFKKIGIGFSVLILILILKLTYINVKQEERLSSHKNNPRLGLLEEQILRGTFYDSNGIVLTTGDTDKRYIYDDRYTHSIGYNVQGKSNLEKSLNYHLIKPTITFEQVMANFFKDDQFQGRDIHITLDNRLQKVSQQALKNYTGAVVGIEPSTGQIKFMYSSPSFDSNTVKQNWSSLINDTKNSPLINRATQGLYPPGSIFKIIPTIAMLKYYNNSWEDITFDCKGYIEIDGNKVHCYNKTAHGKIDLKQAFTLSCNTYFLNLINYVSPKRLERVADNLLFNEKFDTDIEISPSRLEITEENNFSQTLSYMGQGKTLVTPIHMATLAGIIANDGIYMQPYLIDAIYDRNGLQIQKALPKNKGVLIPTKYIEEIAPMMENVVKNGTARQLAKIPMLVAGKTGTAENETANAHSWFIGYAENNGEKIAFAVIIESHEKVALNVAELILNEFLEITT</sequence>
<accession>A0ACC8XFV2</accession>
<dbReference type="Proteomes" id="UP000188605">
    <property type="component" value="Unassembled WGS sequence"/>
</dbReference>
<name>A0ACC8XFV2_9FIRM</name>
<comment type="caution">
    <text evidence="1">The sequence shown here is derived from an EMBL/GenBank/DDBJ whole genome shotgun (WGS) entry which is preliminary data.</text>
</comment>